<proteinExistence type="predicted"/>
<evidence type="ECO:0000313" key="2">
    <source>
        <dbReference type="EMBL" id="RRT51421.1"/>
    </source>
</evidence>
<dbReference type="AlphaFoldDB" id="A0A426YI53"/>
<name>A0A426YI53_ENSVE</name>
<reference evidence="2 3" key="1">
    <citation type="journal article" date="2014" name="Agronomy (Basel)">
        <title>A Draft Genome Sequence for Ensete ventricosum, the Drought-Tolerant Tree Against Hunger.</title>
        <authorList>
            <person name="Harrison J."/>
            <person name="Moore K.A."/>
            <person name="Paszkiewicz K."/>
            <person name="Jones T."/>
            <person name="Grant M."/>
            <person name="Ambacheew D."/>
            <person name="Muzemil S."/>
            <person name="Studholme D.J."/>
        </authorList>
    </citation>
    <scope>NUCLEOTIDE SEQUENCE [LARGE SCALE GENOMIC DNA]</scope>
</reference>
<accession>A0A426YI53</accession>
<feature type="non-terminal residue" evidence="2">
    <location>
        <position position="81"/>
    </location>
</feature>
<gene>
    <name evidence="2" type="ORF">B296_00033672</name>
</gene>
<evidence type="ECO:0000313" key="3">
    <source>
        <dbReference type="Proteomes" id="UP000287651"/>
    </source>
</evidence>
<evidence type="ECO:0000256" key="1">
    <source>
        <dbReference type="SAM" id="MobiDB-lite"/>
    </source>
</evidence>
<protein>
    <submittedName>
        <fullName evidence="2">Uncharacterized protein</fullName>
    </submittedName>
</protein>
<sequence length="81" mass="8741">MRLNHVELFYALVAAIGSESRHCLRGRGGNMHVVYMQRWLATARPPARGGHPRAQSATASLQGPADSGQPARGCRPRPALP</sequence>
<dbReference type="EMBL" id="AMZH03012232">
    <property type="protein sequence ID" value="RRT51421.1"/>
    <property type="molecule type" value="Genomic_DNA"/>
</dbReference>
<organism evidence="2 3">
    <name type="scientific">Ensete ventricosum</name>
    <name type="common">Abyssinian banana</name>
    <name type="synonym">Musa ensete</name>
    <dbReference type="NCBI Taxonomy" id="4639"/>
    <lineage>
        <taxon>Eukaryota</taxon>
        <taxon>Viridiplantae</taxon>
        <taxon>Streptophyta</taxon>
        <taxon>Embryophyta</taxon>
        <taxon>Tracheophyta</taxon>
        <taxon>Spermatophyta</taxon>
        <taxon>Magnoliopsida</taxon>
        <taxon>Liliopsida</taxon>
        <taxon>Zingiberales</taxon>
        <taxon>Musaceae</taxon>
        <taxon>Ensete</taxon>
    </lineage>
</organism>
<comment type="caution">
    <text evidence="2">The sequence shown here is derived from an EMBL/GenBank/DDBJ whole genome shotgun (WGS) entry which is preliminary data.</text>
</comment>
<feature type="region of interest" description="Disordered" evidence="1">
    <location>
        <begin position="44"/>
        <end position="81"/>
    </location>
</feature>
<dbReference type="Proteomes" id="UP000287651">
    <property type="component" value="Unassembled WGS sequence"/>
</dbReference>